<feature type="domain" description="FAD/NAD(P)-binding" evidence="1">
    <location>
        <begin position="7"/>
        <end position="204"/>
    </location>
</feature>
<dbReference type="RefSeq" id="WP_121852635.1">
    <property type="nucleotide sequence ID" value="NZ_CP037952.1"/>
</dbReference>
<dbReference type="SUPFAM" id="SSF51905">
    <property type="entry name" value="FAD/NAD(P)-binding domain"/>
    <property type="match status" value="1"/>
</dbReference>
<dbReference type="AlphaFoldDB" id="A0A3A6TZH2"/>
<dbReference type="OrthoDB" id="4680340at2"/>
<dbReference type="InterPro" id="IPR023753">
    <property type="entry name" value="FAD/NAD-binding_dom"/>
</dbReference>
<dbReference type="Proteomes" id="UP000273022">
    <property type="component" value="Unassembled WGS sequence"/>
</dbReference>
<dbReference type="Pfam" id="PF07992">
    <property type="entry name" value="Pyr_redox_2"/>
    <property type="match status" value="1"/>
</dbReference>
<gene>
    <name evidence="2" type="ORF">D5R81_05420</name>
</gene>
<dbReference type="PANTHER" id="PTHR38688:SF1">
    <property type="entry name" value="FAD_NAD(P)-BINDING DOMAIN-CONTAINING PROTEIN"/>
    <property type="match status" value="1"/>
</dbReference>
<dbReference type="InterPro" id="IPR036188">
    <property type="entry name" value="FAD/NAD-bd_sf"/>
</dbReference>
<evidence type="ECO:0000313" key="2">
    <source>
        <dbReference type="EMBL" id="RJY18383.1"/>
    </source>
</evidence>
<sequence>MDHFLWCVVGAGPAGIAAVGKLLDAGIESDRIAWVDPYFQVGDFQKKWHRVVGNTQVKSFVNYLAHCRSFNYAQAPKFILSTFNPEISCRLEHIAEPLQWITSNFRKKVKDLTASVKALSMHNHQWHVELSNQTITADNVVLAHGAEPKNLTFDKPNIALDVALNDEKLMRLDLKDQIIGVFGSSHSAMVVLENLLNCNAKKVINFYRNPLKYAVYLDDFILFDNTGLKDGAANWARKHIDGSLPANLQRVHCTGDTEPKEMAECTKVIYAIGFEKRKNINIRPFGHNLEHNDTNGIIASGLFGLGIAYPCRVVDPLGNVEYDVGLGKFMCFLDRVMPVWMKYKA</sequence>
<proteinExistence type="predicted"/>
<dbReference type="EMBL" id="QYYH01000023">
    <property type="protein sequence ID" value="RJY18383.1"/>
    <property type="molecule type" value="Genomic_DNA"/>
</dbReference>
<dbReference type="InterPro" id="IPR053275">
    <property type="entry name" value="Agnestin_monoxygenase"/>
</dbReference>
<organism evidence="2 3">
    <name type="scientific">Parashewanella spongiae</name>
    <dbReference type="NCBI Taxonomy" id="342950"/>
    <lineage>
        <taxon>Bacteria</taxon>
        <taxon>Pseudomonadati</taxon>
        <taxon>Pseudomonadota</taxon>
        <taxon>Gammaproteobacteria</taxon>
        <taxon>Alteromonadales</taxon>
        <taxon>Shewanellaceae</taxon>
        <taxon>Parashewanella</taxon>
    </lineage>
</organism>
<dbReference type="GO" id="GO:0016491">
    <property type="term" value="F:oxidoreductase activity"/>
    <property type="evidence" value="ECO:0007669"/>
    <property type="project" value="InterPro"/>
</dbReference>
<evidence type="ECO:0000313" key="3">
    <source>
        <dbReference type="Proteomes" id="UP000273022"/>
    </source>
</evidence>
<reference evidence="2 3" key="1">
    <citation type="submission" date="2018-09" db="EMBL/GenBank/DDBJ databases">
        <title>Phylogeny of the Shewanellaceae, and recommendation for two new genera, Pseudoshewanella and Parashewanella.</title>
        <authorList>
            <person name="Wang G."/>
        </authorList>
    </citation>
    <scope>NUCLEOTIDE SEQUENCE [LARGE SCALE GENOMIC DNA]</scope>
    <source>
        <strain evidence="2 3">KCTC 22492</strain>
    </source>
</reference>
<dbReference type="Gene3D" id="3.50.50.60">
    <property type="entry name" value="FAD/NAD(P)-binding domain"/>
    <property type="match status" value="2"/>
</dbReference>
<comment type="caution">
    <text evidence="2">The sequence shown here is derived from an EMBL/GenBank/DDBJ whole genome shotgun (WGS) entry which is preliminary data.</text>
</comment>
<keyword evidence="3" id="KW-1185">Reference proteome</keyword>
<dbReference type="PRINTS" id="PR00368">
    <property type="entry name" value="FADPNR"/>
</dbReference>
<name>A0A3A6TZH2_9GAMM</name>
<accession>A0A3A6TZH2</accession>
<evidence type="ECO:0000259" key="1">
    <source>
        <dbReference type="Pfam" id="PF07992"/>
    </source>
</evidence>
<dbReference type="PANTHER" id="PTHR38688">
    <property type="entry name" value="PYR_REDOX_2 DOMAIN-CONTAINING PROTEIN"/>
    <property type="match status" value="1"/>
</dbReference>
<protein>
    <submittedName>
        <fullName evidence="2">Pyridine nucleotide-disulfide oxidoreductase</fullName>
    </submittedName>
</protein>